<protein>
    <submittedName>
        <fullName evidence="1">Uncharacterized protein</fullName>
    </submittedName>
</protein>
<dbReference type="EMBL" id="SNRW01010956">
    <property type="protein sequence ID" value="KAA6375834.1"/>
    <property type="molecule type" value="Genomic_DNA"/>
</dbReference>
<comment type="caution">
    <text evidence="1">The sequence shown here is derived from an EMBL/GenBank/DDBJ whole genome shotgun (WGS) entry which is preliminary data.</text>
</comment>
<name>A0A5J4V000_9EUKA</name>
<dbReference type="AlphaFoldDB" id="A0A5J4V000"/>
<organism evidence="1 2">
    <name type="scientific">Streblomastix strix</name>
    <dbReference type="NCBI Taxonomy" id="222440"/>
    <lineage>
        <taxon>Eukaryota</taxon>
        <taxon>Metamonada</taxon>
        <taxon>Preaxostyla</taxon>
        <taxon>Oxymonadida</taxon>
        <taxon>Streblomastigidae</taxon>
        <taxon>Streblomastix</taxon>
    </lineage>
</organism>
<proteinExistence type="predicted"/>
<gene>
    <name evidence="1" type="ORF">EZS28_028640</name>
</gene>
<accession>A0A5J4V000</accession>
<reference evidence="1 2" key="1">
    <citation type="submission" date="2019-03" db="EMBL/GenBank/DDBJ databases">
        <title>Single cell metagenomics reveals metabolic interactions within the superorganism composed of flagellate Streblomastix strix and complex community of Bacteroidetes bacteria on its surface.</title>
        <authorList>
            <person name="Treitli S.C."/>
            <person name="Kolisko M."/>
            <person name="Husnik F."/>
            <person name="Keeling P."/>
            <person name="Hampl V."/>
        </authorList>
    </citation>
    <scope>NUCLEOTIDE SEQUENCE [LARGE SCALE GENOMIC DNA]</scope>
    <source>
        <strain evidence="1">ST1C</strain>
    </source>
</reference>
<evidence type="ECO:0000313" key="2">
    <source>
        <dbReference type="Proteomes" id="UP000324800"/>
    </source>
</evidence>
<evidence type="ECO:0000313" key="1">
    <source>
        <dbReference type="EMBL" id="KAA6375834.1"/>
    </source>
</evidence>
<dbReference type="Proteomes" id="UP000324800">
    <property type="component" value="Unassembled WGS sequence"/>
</dbReference>
<sequence length="73" mass="8593">MCENRKAVVRDFPTIIKETPLFHLSLFPRQEGFCCKEYQLSSSLFHHRLSESHVLEVHEALLEQPIKTIAVKW</sequence>